<evidence type="ECO:0000313" key="1">
    <source>
        <dbReference type="EMBL" id="MPD05652.1"/>
    </source>
</evidence>
<sequence>MRRGSSLRLSVTRALTGCGREYNLTVSAARAAGMTRGGPSQGLLIHATLDQFSYCLLEPFVFASVTVMADYSTSTQN</sequence>
<evidence type="ECO:0000313" key="2">
    <source>
        <dbReference type="Proteomes" id="UP000324222"/>
    </source>
</evidence>
<name>A0A5B7K5M4_PORTR</name>
<keyword evidence="2" id="KW-1185">Reference proteome</keyword>
<organism evidence="1 2">
    <name type="scientific">Portunus trituberculatus</name>
    <name type="common">Swimming crab</name>
    <name type="synonym">Neptunus trituberculatus</name>
    <dbReference type="NCBI Taxonomy" id="210409"/>
    <lineage>
        <taxon>Eukaryota</taxon>
        <taxon>Metazoa</taxon>
        <taxon>Ecdysozoa</taxon>
        <taxon>Arthropoda</taxon>
        <taxon>Crustacea</taxon>
        <taxon>Multicrustacea</taxon>
        <taxon>Malacostraca</taxon>
        <taxon>Eumalacostraca</taxon>
        <taxon>Eucarida</taxon>
        <taxon>Decapoda</taxon>
        <taxon>Pleocyemata</taxon>
        <taxon>Brachyura</taxon>
        <taxon>Eubrachyura</taxon>
        <taxon>Portunoidea</taxon>
        <taxon>Portunidae</taxon>
        <taxon>Portuninae</taxon>
        <taxon>Portunus</taxon>
    </lineage>
</organism>
<reference evidence="1 2" key="1">
    <citation type="submission" date="2019-05" db="EMBL/GenBank/DDBJ databases">
        <title>Another draft genome of Portunus trituberculatus and its Hox gene families provides insights of decapod evolution.</title>
        <authorList>
            <person name="Jeong J.-H."/>
            <person name="Song I."/>
            <person name="Kim S."/>
            <person name="Choi T."/>
            <person name="Kim D."/>
            <person name="Ryu S."/>
            <person name="Kim W."/>
        </authorList>
    </citation>
    <scope>NUCLEOTIDE SEQUENCE [LARGE SCALE GENOMIC DNA]</scope>
    <source>
        <tissue evidence="1">Muscle</tissue>
    </source>
</reference>
<dbReference type="AlphaFoldDB" id="A0A5B7K5M4"/>
<comment type="caution">
    <text evidence="1">The sequence shown here is derived from an EMBL/GenBank/DDBJ whole genome shotgun (WGS) entry which is preliminary data.</text>
</comment>
<dbReference type="EMBL" id="VSRR010147043">
    <property type="protein sequence ID" value="MPD05652.1"/>
    <property type="molecule type" value="Genomic_DNA"/>
</dbReference>
<protein>
    <submittedName>
        <fullName evidence="1">Uncharacterized protein</fullName>
    </submittedName>
</protein>
<proteinExistence type="predicted"/>
<dbReference type="Proteomes" id="UP000324222">
    <property type="component" value="Unassembled WGS sequence"/>
</dbReference>
<accession>A0A5B7K5M4</accession>
<gene>
    <name evidence="1" type="ORF">E2C01_101407</name>
</gene>